<dbReference type="Proteomes" id="UP000195321">
    <property type="component" value="Unassembled WGS sequence"/>
</dbReference>
<evidence type="ECO:0000256" key="2">
    <source>
        <dbReference type="ARBA" id="ARBA00001946"/>
    </source>
</evidence>
<name>A0A1Y3M667_9BACI</name>
<dbReference type="RefSeq" id="WP_088094691.1">
    <property type="nucleotide sequence ID" value="NZ_JBALMA010000522.1"/>
</dbReference>
<keyword evidence="5" id="KW-0378">Hydrolase</keyword>
<evidence type="ECO:0000256" key="9">
    <source>
        <dbReference type="ARBA" id="ARBA00038901"/>
    </source>
</evidence>
<gene>
    <name evidence="13" type="ORF">BW425_26715</name>
</gene>
<dbReference type="AlphaFoldDB" id="A0A1Y3M667"/>
<dbReference type="InterPro" id="IPR029001">
    <property type="entry name" value="ITPase-like_fam"/>
</dbReference>
<evidence type="ECO:0000256" key="8">
    <source>
        <dbReference type="ARBA" id="ARBA00023211"/>
    </source>
</evidence>
<evidence type="ECO:0000256" key="7">
    <source>
        <dbReference type="ARBA" id="ARBA00023080"/>
    </source>
</evidence>
<keyword evidence="7" id="KW-0546">Nucleotide metabolism</keyword>
<proteinExistence type="predicted"/>
<dbReference type="Gene3D" id="3.90.950.10">
    <property type="match status" value="1"/>
</dbReference>
<comment type="catalytic activity">
    <reaction evidence="11">
        <text>XTP + H2O = XDP + phosphate + H(+)</text>
        <dbReference type="Rhea" id="RHEA:28406"/>
        <dbReference type="ChEBI" id="CHEBI:15377"/>
        <dbReference type="ChEBI" id="CHEBI:15378"/>
        <dbReference type="ChEBI" id="CHEBI:43474"/>
        <dbReference type="ChEBI" id="CHEBI:59884"/>
        <dbReference type="ChEBI" id="CHEBI:61314"/>
        <dbReference type="EC" id="3.6.1.73"/>
    </reaction>
</comment>
<evidence type="ECO:0000256" key="11">
    <source>
        <dbReference type="ARBA" id="ARBA00048781"/>
    </source>
</evidence>
<dbReference type="SUPFAM" id="SSF52972">
    <property type="entry name" value="ITPase-like"/>
    <property type="match status" value="1"/>
</dbReference>
<comment type="cofactor">
    <cofactor evidence="2">
        <name>Mg(2+)</name>
        <dbReference type="ChEBI" id="CHEBI:18420"/>
    </cofactor>
</comment>
<evidence type="ECO:0000313" key="13">
    <source>
        <dbReference type="EMBL" id="OUM45919.1"/>
    </source>
</evidence>
<dbReference type="InterPro" id="IPR050299">
    <property type="entry name" value="YjjX_NTPase"/>
</dbReference>
<dbReference type="EMBL" id="MWPX01000076">
    <property type="protein sequence ID" value="OUM45919.1"/>
    <property type="molecule type" value="Genomic_DNA"/>
</dbReference>
<evidence type="ECO:0000259" key="12">
    <source>
        <dbReference type="Pfam" id="PF01931"/>
    </source>
</evidence>
<reference evidence="13 14" key="1">
    <citation type="submission" date="2017-02" db="EMBL/GenBank/DDBJ databases">
        <title>Bacillus pseudomycoides isolate FSL K6-0042.</title>
        <authorList>
            <person name="Kovac J."/>
        </authorList>
    </citation>
    <scope>NUCLEOTIDE SEQUENCE [LARGE SCALE GENOMIC DNA]</scope>
    <source>
        <strain evidence="13 14">FSL K6-0042</strain>
    </source>
</reference>
<dbReference type="Pfam" id="PF01931">
    <property type="entry name" value="NTPase_I-T"/>
    <property type="match status" value="1"/>
</dbReference>
<dbReference type="EC" id="3.6.1.73" evidence="9"/>
<dbReference type="PANTHER" id="PTHR34699">
    <property type="match status" value="1"/>
</dbReference>
<evidence type="ECO:0000256" key="6">
    <source>
        <dbReference type="ARBA" id="ARBA00022842"/>
    </source>
</evidence>
<protein>
    <recommendedName>
        <fullName evidence="9">inosine/xanthosine triphosphatase</fullName>
        <ecNumber evidence="9">3.6.1.73</ecNumber>
    </recommendedName>
</protein>
<dbReference type="PANTHER" id="PTHR34699:SF2">
    <property type="entry name" value="NON-CANONICAL PURINE NTP PHOSPHATASE_PRRC1 DOMAIN-CONTAINING PROTEIN"/>
    <property type="match status" value="1"/>
</dbReference>
<evidence type="ECO:0000313" key="14">
    <source>
        <dbReference type="Proteomes" id="UP000195321"/>
    </source>
</evidence>
<dbReference type="GO" id="GO:0103023">
    <property type="term" value="F:ITPase activity"/>
    <property type="evidence" value="ECO:0007669"/>
    <property type="project" value="UniProtKB-EC"/>
</dbReference>
<evidence type="ECO:0000256" key="5">
    <source>
        <dbReference type="ARBA" id="ARBA00022801"/>
    </source>
</evidence>
<keyword evidence="6" id="KW-0460">Magnesium</keyword>
<accession>A0A1Y3M667</accession>
<organism evidence="13 14">
    <name type="scientific">Bacillus pseudomycoides</name>
    <dbReference type="NCBI Taxonomy" id="64104"/>
    <lineage>
        <taxon>Bacteria</taxon>
        <taxon>Bacillati</taxon>
        <taxon>Bacillota</taxon>
        <taxon>Bacilli</taxon>
        <taxon>Bacillales</taxon>
        <taxon>Bacillaceae</taxon>
        <taxon>Bacillus</taxon>
        <taxon>Bacillus cereus group</taxon>
    </lineage>
</organism>
<dbReference type="InterPro" id="IPR026533">
    <property type="entry name" value="NTPase/PRRC1"/>
</dbReference>
<dbReference type="GO" id="GO:0006772">
    <property type="term" value="P:thiamine metabolic process"/>
    <property type="evidence" value="ECO:0007669"/>
    <property type="project" value="TreeGrafter"/>
</dbReference>
<comment type="cofactor">
    <cofactor evidence="1">
        <name>Mn(2+)</name>
        <dbReference type="ChEBI" id="CHEBI:29035"/>
    </cofactor>
</comment>
<evidence type="ECO:0000256" key="4">
    <source>
        <dbReference type="ARBA" id="ARBA00022741"/>
    </source>
</evidence>
<feature type="domain" description="Non-canonical purine NTP phosphatase/PRRC1" evidence="12">
    <location>
        <begin position="7"/>
        <end position="167"/>
    </location>
</feature>
<dbReference type="GO" id="GO:0009117">
    <property type="term" value="P:nucleotide metabolic process"/>
    <property type="evidence" value="ECO:0007669"/>
    <property type="project" value="UniProtKB-KW"/>
</dbReference>
<evidence type="ECO:0000256" key="10">
    <source>
        <dbReference type="ARBA" id="ARBA00048174"/>
    </source>
</evidence>
<evidence type="ECO:0000256" key="1">
    <source>
        <dbReference type="ARBA" id="ARBA00001936"/>
    </source>
</evidence>
<sequence>MKVVLTSTNQAKMKAVSYVFASIFNDDFEIIPISVDSGVSETPVNDEEALVGCRKRIENASIDDFDYIVSMEGLIQNFSYGTFVYGIVVIYDKANDHEAIGCSAKVRIPDRLAKAITPDTKLSDLVLNMYSADKTKELSLIGTNGVITNGMFNRVDEFDGALRSALGYLINKENYL</sequence>
<keyword evidence="4" id="KW-0547">Nucleotide-binding</keyword>
<dbReference type="GO" id="GO:0000166">
    <property type="term" value="F:nucleotide binding"/>
    <property type="evidence" value="ECO:0007669"/>
    <property type="project" value="UniProtKB-KW"/>
</dbReference>
<dbReference type="GO" id="GO:0046872">
    <property type="term" value="F:metal ion binding"/>
    <property type="evidence" value="ECO:0007669"/>
    <property type="project" value="UniProtKB-KW"/>
</dbReference>
<keyword evidence="3" id="KW-0479">Metal-binding</keyword>
<comment type="caution">
    <text evidence="13">The sequence shown here is derived from an EMBL/GenBank/DDBJ whole genome shotgun (WGS) entry which is preliminary data.</text>
</comment>
<comment type="catalytic activity">
    <reaction evidence="10">
        <text>ITP + H2O = IDP + phosphate + H(+)</text>
        <dbReference type="Rhea" id="RHEA:28330"/>
        <dbReference type="ChEBI" id="CHEBI:15377"/>
        <dbReference type="ChEBI" id="CHEBI:15378"/>
        <dbReference type="ChEBI" id="CHEBI:43474"/>
        <dbReference type="ChEBI" id="CHEBI:58280"/>
        <dbReference type="ChEBI" id="CHEBI:61402"/>
        <dbReference type="EC" id="3.6.1.73"/>
    </reaction>
</comment>
<evidence type="ECO:0000256" key="3">
    <source>
        <dbReference type="ARBA" id="ARBA00022723"/>
    </source>
</evidence>
<keyword evidence="8" id="KW-0464">Manganese</keyword>